<evidence type="ECO:0000313" key="2">
    <source>
        <dbReference type="Proteomes" id="UP001501079"/>
    </source>
</evidence>
<organism evidence="1 2">
    <name type="scientific">Gryllotalpicola koreensis</name>
    <dbReference type="NCBI Taxonomy" id="993086"/>
    <lineage>
        <taxon>Bacteria</taxon>
        <taxon>Bacillati</taxon>
        <taxon>Actinomycetota</taxon>
        <taxon>Actinomycetes</taxon>
        <taxon>Micrococcales</taxon>
        <taxon>Microbacteriaceae</taxon>
        <taxon>Gryllotalpicola</taxon>
    </lineage>
</organism>
<name>A0ABP8A2T5_9MICO</name>
<gene>
    <name evidence="1" type="ORF">GCM10022287_23370</name>
</gene>
<accession>A0ABP8A2T5</accession>
<evidence type="ECO:0000313" key="1">
    <source>
        <dbReference type="EMBL" id="GAA4176344.1"/>
    </source>
</evidence>
<dbReference type="Proteomes" id="UP001501079">
    <property type="component" value="Unassembled WGS sequence"/>
</dbReference>
<comment type="caution">
    <text evidence="1">The sequence shown here is derived from an EMBL/GenBank/DDBJ whole genome shotgun (WGS) entry which is preliminary data.</text>
</comment>
<sequence>MSLAELNWGSGGSTAYMYGRDSMIDSECAADYDPWAHADDLGAPLVYRADLPLAQMVACYSNRHRAIFVRSGLTNAVERCAVAHELVHYEHRDIGTTTSQERRADRIAAQRLIRPSKLSEVMSITEDIGRAALDLEVTERVMRTYLRFHTHWTL</sequence>
<dbReference type="EMBL" id="BAABBW010000004">
    <property type="protein sequence ID" value="GAA4176344.1"/>
    <property type="molecule type" value="Genomic_DNA"/>
</dbReference>
<protein>
    <recommendedName>
        <fullName evidence="3">ImmA/IrrE family metallo-endopeptidase</fullName>
    </recommendedName>
</protein>
<reference evidence="2" key="1">
    <citation type="journal article" date="2019" name="Int. J. Syst. Evol. Microbiol.">
        <title>The Global Catalogue of Microorganisms (GCM) 10K type strain sequencing project: providing services to taxonomists for standard genome sequencing and annotation.</title>
        <authorList>
            <consortium name="The Broad Institute Genomics Platform"/>
            <consortium name="The Broad Institute Genome Sequencing Center for Infectious Disease"/>
            <person name="Wu L."/>
            <person name="Ma J."/>
        </authorList>
    </citation>
    <scope>NUCLEOTIDE SEQUENCE [LARGE SCALE GENOMIC DNA]</scope>
    <source>
        <strain evidence="2">JCM 17591</strain>
    </source>
</reference>
<evidence type="ECO:0008006" key="3">
    <source>
        <dbReference type="Google" id="ProtNLM"/>
    </source>
</evidence>
<keyword evidence="2" id="KW-1185">Reference proteome</keyword>
<proteinExistence type="predicted"/>